<dbReference type="Proteomes" id="UP000290545">
    <property type="component" value="Unassembled WGS sequence"/>
</dbReference>
<dbReference type="CDD" id="cd04276">
    <property type="entry name" value="ZnMc_MMP_like_2"/>
    <property type="match status" value="1"/>
</dbReference>
<dbReference type="Pfam" id="PF17162">
    <property type="entry name" value="DUF5118"/>
    <property type="match status" value="1"/>
</dbReference>
<accession>A0A4Q1D5K4</accession>
<dbReference type="Pfam" id="PF17148">
    <property type="entry name" value="DUF5117"/>
    <property type="match status" value="1"/>
</dbReference>
<dbReference type="PANTHER" id="PTHR38478">
    <property type="entry name" value="PEPTIDASE M1A AND M12B"/>
    <property type="match status" value="1"/>
</dbReference>
<proteinExistence type="predicted"/>
<keyword evidence="5" id="KW-1185">Reference proteome</keyword>
<dbReference type="PANTHER" id="PTHR38478:SF1">
    <property type="entry name" value="ZINC DEPENDENT METALLOPROTEASE DOMAIN LIPOPROTEIN"/>
    <property type="match status" value="1"/>
</dbReference>
<dbReference type="InterPro" id="IPR032534">
    <property type="entry name" value="EcxA_zinc-bd"/>
</dbReference>
<gene>
    <name evidence="4" type="ORF">ESB13_13505</name>
</gene>
<evidence type="ECO:0000313" key="5">
    <source>
        <dbReference type="Proteomes" id="UP000290545"/>
    </source>
</evidence>
<dbReference type="AlphaFoldDB" id="A0A4Q1D5K4"/>
<sequence length="815" mass="92099">MKQWMMLLSVLAVTAGTAQEKEKAAVKDQAAEPATTGKMPSFEKVIGKNAVASHGMFTVYATDNRYYFEIPDSLFNRDILTVTRYIATPEQAGVFGGEKANEQTIFFEKGLQQKIFLRSSVARATVASSTEAIYKAVQASGVKPIIAVFDIKTVNPANGNIVIDVTDLFRKDNTITSISSRDKTELKLGSLADDRSFITKMSSYPINIEVKTLKTYTTSAAAAIAGAATGVVTYELNTSMVLLPLVPMRRRLADERVGYFANRYLLFSDSAQQATSYNFIQRYRLEPKEEDIEKYKRGELVEPKKQIVYYIDPATPKKWRPYLIAGVNDWQKAFEQAGFKNAIIGKEWPENDTTMSMEDARFSVIRYLASETPNAYGPRISDPRSGEIIESHVGWYHNVMTLVHDWYMVQAGALDTRARKMEFDDELMGDLIRFVSSHEIGHTIGLRHNMGASSQTPVELLRNKAWVEANGHTVSIMDYARFNYVAQPGDNISKAGLYPRIGIYDKWAIQWGYQQLFGVNDEYQESKLLKKQVADSLAADPRLWFGGEGTSSDPRAQKEDIGDDVMKANEYGIKNLKRVIAKLPEWTAEEGDLYSNLARMYKAVTRQYNLYIGHVSRYLGGEYITLRSTEQKGDVYEPVSAEKMKSAVQFLSKNLLEPPLWLYPAEITSKLGINKMELISVQQNNTMNLLLSPGLLYNIFAKQVEKPGAYTVSTYLADLKRLVWQNKAGSEEQQIYRRNIQRMYVERIGMILKTKNMAEGKMLTNAERSEARLYVLLHLKQLRTEIAASTPATAIERAHKEDLLKNIDLLLKPKD</sequence>
<dbReference type="Pfam" id="PF16313">
    <property type="entry name" value="DUF4953"/>
    <property type="match status" value="1"/>
</dbReference>
<dbReference type="InterPro" id="IPR024079">
    <property type="entry name" value="MetalloPept_cat_dom_sf"/>
</dbReference>
<evidence type="ECO:0000259" key="1">
    <source>
        <dbReference type="Pfam" id="PF16313"/>
    </source>
</evidence>
<dbReference type="EMBL" id="SDHZ01000002">
    <property type="protein sequence ID" value="RXK83133.1"/>
    <property type="molecule type" value="Genomic_DNA"/>
</dbReference>
<organism evidence="4 5">
    <name type="scientific">Filimonas effusa</name>
    <dbReference type="NCBI Taxonomy" id="2508721"/>
    <lineage>
        <taxon>Bacteria</taxon>
        <taxon>Pseudomonadati</taxon>
        <taxon>Bacteroidota</taxon>
        <taxon>Chitinophagia</taxon>
        <taxon>Chitinophagales</taxon>
        <taxon>Chitinophagaceae</taxon>
        <taxon>Filimonas</taxon>
    </lineage>
</organism>
<protein>
    <submittedName>
        <fullName evidence="4">DUF5117 domain-containing protein</fullName>
    </submittedName>
</protein>
<dbReference type="GO" id="GO:0008237">
    <property type="term" value="F:metallopeptidase activity"/>
    <property type="evidence" value="ECO:0007669"/>
    <property type="project" value="InterPro"/>
</dbReference>
<name>A0A4Q1D5K4_9BACT</name>
<dbReference type="InterPro" id="IPR033413">
    <property type="entry name" value="DUF5117"/>
</dbReference>
<reference evidence="4 5" key="1">
    <citation type="submission" date="2019-01" db="EMBL/GenBank/DDBJ databases">
        <title>Filimonas sp. strain TTM-71.</title>
        <authorList>
            <person name="Chen W.-M."/>
        </authorList>
    </citation>
    <scope>NUCLEOTIDE SEQUENCE [LARGE SCALE GENOMIC DNA]</scope>
    <source>
        <strain evidence="4 5">TTM-71</strain>
    </source>
</reference>
<feature type="domain" description="DUF5118" evidence="3">
    <location>
        <begin position="40"/>
        <end position="88"/>
    </location>
</feature>
<dbReference type="SUPFAM" id="SSF55486">
    <property type="entry name" value="Metalloproteases ('zincins'), catalytic domain"/>
    <property type="match status" value="1"/>
</dbReference>
<dbReference type="InterPro" id="IPR033428">
    <property type="entry name" value="DUF5118"/>
</dbReference>
<evidence type="ECO:0000259" key="3">
    <source>
        <dbReference type="Pfam" id="PF17162"/>
    </source>
</evidence>
<dbReference type="InterPro" id="IPR034032">
    <property type="entry name" value="Zn_MMP-like_bac"/>
</dbReference>
<feature type="domain" description="EcxA zinc-binding" evidence="1">
    <location>
        <begin position="420"/>
        <end position="728"/>
    </location>
</feature>
<dbReference type="OrthoDB" id="9776599at2"/>
<evidence type="ECO:0000313" key="4">
    <source>
        <dbReference type="EMBL" id="RXK83133.1"/>
    </source>
</evidence>
<comment type="caution">
    <text evidence="4">The sequence shown here is derived from an EMBL/GenBank/DDBJ whole genome shotgun (WGS) entry which is preliminary data.</text>
</comment>
<evidence type="ECO:0000259" key="2">
    <source>
        <dbReference type="Pfam" id="PF17148"/>
    </source>
</evidence>
<dbReference type="RefSeq" id="WP_129004134.1">
    <property type="nucleotide sequence ID" value="NZ_SDHZ01000002.1"/>
</dbReference>
<feature type="domain" description="DUF5117" evidence="2">
    <location>
        <begin position="97"/>
        <end position="288"/>
    </location>
</feature>
<dbReference type="Gene3D" id="3.40.390.10">
    <property type="entry name" value="Collagenase (Catalytic Domain)"/>
    <property type="match status" value="1"/>
</dbReference>